<organism evidence="8 9">
    <name type="scientific">Malassezia furfur</name>
    <name type="common">Pityriasis versicolor infection agent</name>
    <name type="synonym">Pityrosporum furfur</name>
    <dbReference type="NCBI Taxonomy" id="55194"/>
    <lineage>
        <taxon>Eukaryota</taxon>
        <taxon>Fungi</taxon>
        <taxon>Dikarya</taxon>
        <taxon>Basidiomycota</taxon>
        <taxon>Ustilaginomycotina</taxon>
        <taxon>Malasseziomycetes</taxon>
        <taxon>Malasseziales</taxon>
        <taxon>Malasseziaceae</taxon>
        <taxon>Malassezia</taxon>
    </lineage>
</organism>
<feature type="compositionally biased region" description="Low complexity" evidence="6">
    <location>
        <begin position="194"/>
        <end position="207"/>
    </location>
</feature>
<evidence type="ECO:0000256" key="4">
    <source>
        <dbReference type="ARBA" id="ARBA00023038"/>
    </source>
</evidence>
<name>A0ABY8EMD7_MALFU</name>
<reference evidence="8 9" key="1">
    <citation type="journal article" date="2020" name="Elife">
        <title>Loss of centromere function drives karyotype evolution in closely related Malassezia species.</title>
        <authorList>
            <person name="Sankaranarayanan S.R."/>
            <person name="Ianiri G."/>
            <person name="Coelho M.A."/>
            <person name="Reza M.H."/>
            <person name="Thimmappa B.C."/>
            <person name="Ganguly P."/>
            <person name="Vadnala R.N."/>
            <person name="Sun S."/>
            <person name="Siddharthan R."/>
            <person name="Tellgren-Roth C."/>
            <person name="Dawson T.L."/>
            <person name="Heitman J."/>
            <person name="Sanyal K."/>
        </authorList>
    </citation>
    <scope>NUCLEOTIDE SEQUENCE [LARGE SCALE GENOMIC DNA]</scope>
    <source>
        <strain evidence="8">CBS14141</strain>
    </source>
</reference>
<evidence type="ECO:0000256" key="2">
    <source>
        <dbReference type="ARBA" id="ARBA00022737"/>
    </source>
</evidence>
<dbReference type="PROSITE" id="PS50023">
    <property type="entry name" value="LIM_DOMAIN_2"/>
    <property type="match status" value="1"/>
</dbReference>
<dbReference type="Pfam" id="PF00412">
    <property type="entry name" value="LIM"/>
    <property type="match status" value="1"/>
</dbReference>
<accession>A0ABY8EMD7</accession>
<feature type="region of interest" description="Disordered" evidence="6">
    <location>
        <begin position="403"/>
        <end position="433"/>
    </location>
</feature>
<feature type="region of interest" description="Disordered" evidence="6">
    <location>
        <begin position="150"/>
        <end position="207"/>
    </location>
</feature>
<dbReference type="PROSITE" id="PS00478">
    <property type="entry name" value="LIM_DOMAIN_1"/>
    <property type="match status" value="1"/>
</dbReference>
<evidence type="ECO:0000256" key="1">
    <source>
        <dbReference type="ARBA" id="ARBA00022723"/>
    </source>
</evidence>
<keyword evidence="2" id="KW-0677">Repeat</keyword>
<feature type="compositionally biased region" description="Polar residues" evidence="6">
    <location>
        <begin position="272"/>
        <end position="282"/>
    </location>
</feature>
<dbReference type="EMBL" id="CP046234">
    <property type="protein sequence ID" value="WFD46720.1"/>
    <property type="molecule type" value="Genomic_DNA"/>
</dbReference>
<dbReference type="Gene3D" id="2.10.110.10">
    <property type="entry name" value="Cysteine Rich Protein"/>
    <property type="match status" value="2"/>
</dbReference>
<evidence type="ECO:0000313" key="9">
    <source>
        <dbReference type="Proteomes" id="UP000818624"/>
    </source>
</evidence>
<dbReference type="PANTHER" id="PTHR24205:SF16">
    <property type="entry name" value="GH01042P-RELATED"/>
    <property type="match status" value="1"/>
</dbReference>
<feature type="compositionally biased region" description="Polar residues" evidence="6">
    <location>
        <begin position="306"/>
        <end position="324"/>
    </location>
</feature>
<feature type="region of interest" description="Disordered" evidence="6">
    <location>
        <begin position="268"/>
        <end position="349"/>
    </location>
</feature>
<dbReference type="PANTHER" id="PTHR24205">
    <property type="entry name" value="FOUR AND A HALF LIM DOMAINS PROTEIN"/>
    <property type="match status" value="1"/>
</dbReference>
<keyword evidence="3 5" id="KW-0862">Zinc</keyword>
<proteinExistence type="predicted"/>
<keyword evidence="9" id="KW-1185">Reference proteome</keyword>
<evidence type="ECO:0000256" key="5">
    <source>
        <dbReference type="PROSITE-ProRule" id="PRU00125"/>
    </source>
</evidence>
<evidence type="ECO:0000259" key="7">
    <source>
        <dbReference type="PROSITE" id="PS50023"/>
    </source>
</evidence>
<evidence type="ECO:0000313" key="8">
    <source>
        <dbReference type="EMBL" id="WFD46720.1"/>
    </source>
</evidence>
<keyword evidence="1 5" id="KW-0479">Metal-binding</keyword>
<evidence type="ECO:0000256" key="6">
    <source>
        <dbReference type="SAM" id="MobiDB-lite"/>
    </source>
</evidence>
<protein>
    <recommendedName>
        <fullName evidence="7">LIM zinc-binding domain-containing protein</fullName>
    </recommendedName>
</protein>
<feature type="domain" description="LIM zinc-binding" evidence="7">
    <location>
        <begin position="503"/>
        <end position="566"/>
    </location>
</feature>
<dbReference type="Proteomes" id="UP000818624">
    <property type="component" value="Chromosome 1"/>
</dbReference>
<feature type="compositionally biased region" description="Acidic residues" evidence="6">
    <location>
        <begin position="458"/>
        <end position="470"/>
    </location>
</feature>
<dbReference type="SMART" id="SM00132">
    <property type="entry name" value="LIM"/>
    <property type="match status" value="2"/>
</dbReference>
<dbReference type="CDD" id="cd08368">
    <property type="entry name" value="LIM"/>
    <property type="match status" value="1"/>
</dbReference>
<dbReference type="SUPFAM" id="SSF57716">
    <property type="entry name" value="Glucocorticoid receptor-like (DNA-binding domain)"/>
    <property type="match status" value="1"/>
</dbReference>
<gene>
    <name evidence="8" type="ORF">GLX27_001359</name>
</gene>
<feature type="region of interest" description="Disordered" evidence="6">
    <location>
        <begin position="449"/>
        <end position="470"/>
    </location>
</feature>
<dbReference type="InterPro" id="IPR001781">
    <property type="entry name" value="Znf_LIM"/>
</dbReference>
<sequence length="674" mass="73645">MEIYDDANSSPTPNFAGVGVRRLMAHHGDEASASLSPVSLTASLKSPTRSEWFPDQIDQASTTSHSRLSCGRFPRFAKAIDNPTALRVATPTPILRQNKYTNHAMAPTHRPFTSQTERIASPVPSLPAVPPVVSAPASILHESHKIPARSIATSSLSSRRGLPTPELGGADGPMGSRPGTPAKFIAEGRRTPQTASTTRPGTPSSTRPKILVETYIRENGVYRGLHTPKSSEFGAGTPKSFEDTSRFDTFLSTSPKLDEVSSILPRKLSIEPNMQETEQVQGFESGPYMESYSTSSATEPRDVWDSPTTSHRSVTTPATSVDNRSSAKSDYSKHALSPDMSVPLSRPESPHLTMKQELRQSGLDAIDAFLWNTSVLYDASDDDESMDAPSRYSTLSYGVKPTKGALEPSMVPHSPIPEPTAVPNDALRSSKSLPSVPVQPLAKMLMPSRTVPPLAEPPSDESESDDEDGFTAEQWISSRLSTASSSTEVPSSDKLTAAPADPLECRRCHEVIQQIKIRCVDGKLSGVYHPDCFHCSSCPKNLRSEVFYVLDDQPYCYQHYHKKCNTFCAQCNQGIEGAYREADLRKYHTHCFTCGHIDSTGNLCGKQLDEYYSVGDRPFCENHARMVLKFAHQLAVPPRLDQPDLSHGNFSLHPMKRNSVLVHAPSGRTALASL</sequence>
<keyword evidence="4 5" id="KW-0440">LIM domain</keyword>
<evidence type="ECO:0000256" key="3">
    <source>
        <dbReference type="ARBA" id="ARBA00022833"/>
    </source>
</evidence>